<organism evidence="2 3">
    <name type="scientific">Liparis tanakae</name>
    <name type="common">Tanaka's snailfish</name>
    <dbReference type="NCBI Taxonomy" id="230148"/>
    <lineage>
        <taxon>Eukaryota</taxon>
        <taxon>Metazoa</taxon>
        <taxon>Chordata</taxon>
        <taxon>Craniata</taxon>
        <taxon>Vertebrata</taxon>
        <taxon>Euteleostomi</taxon>
        <taxon>Actinopterygii</taxon>
        <taxon>Neopterygii</taxon>
        <taxon>Teleostei</taxon>
        <taxon>Neoteleostei</taxon>
        <taxon>Acanthomorphata</taxon>
        <taxon>Eupercaria</taxon>
        <taxon>Perciformes</taxon>
        <taxon>Cottioidei</taxon>
        <taxon>Cottales</taxon>
        <taxon>Liparidae</taxon>
        <taxon>Liparis</taxon>
    </lineage>
</organism>
<reference evidence="2 3" key="1">
    <citation type="submission" date="2019-03" db="EMBL/GenBank/DDBJ databases">
        <title>First draft genome of Liparis tanakae, snailfish: a comprehensive survey of snailfish specific genes.</title>
        <authorList>
            <person name="Kim W."/>
            <person name="Song I."/>
            <person name="Jeong J.-H."/>
            <person name="Kim D."/>
            <person name="Kim S."/>
            <person name="Ryu S."/>
            <person name="Song J.Y."/>
            <person name="Lee S.K."/>
        </authorList>
    </citation>
    <scope>NUCLEOTIDE SEQUENCE [LARGE SCALE GENOMIC DNA]</scope>
    <source>
        <tissue evidence="2">Muscle</tissue>
    </source>
</reference>
<dbReference type="Proteomes" id="UP000314294">
    <property type="component" value="Unassembled WGS sequence"/>
</dbReference>
<name>A0A4Z2JGW8_9TELE</name>
<protein>
    <submittedName>
        <fullName evidence="2">Uncharacterized protein</fullName>
    </submittedName>
</protein>
<feature type="region of interest" description="Disordered" evidence="1">
    <location>
        <begin position="45"/>
        <end position="69"/>
    </location>
</feature>
<keyword evidence="3" id="KW-1185">Reference proteome</keyword>
<feature type="compositionally biased region" description="Basic and acidic residues" evidence="1">
    <location>
        <begin position="48"/>
        <end position="69"/>
    </location>
</feature>
<evidence type="ECO:0000313" key="3">
    <source>
        <dbReference type="Proteomes" id="UP000314294"/>
    </source>
</evidence>
<dbReference type="AlphaFoldDB" id="A0A4Z2JGW8"/>
<evidence type="ECO:0000313" key="2">
    <source>
        <dbReference type="EMBL" id="TNN89549.1"/>
    </source>
</evidence>
<sequence length="69" mass="7623">MFWNFRSMMAATVSSCGLINVGPNTTPRLATVIRFCLLAGSELVSAGDGRKPESRQGAMDRIEDKLYRK</sequence>
<comment type="caution">
    <text evidence="2">The sequence shown here is derived from an EMBL/GenBank/DDBJ whole genome shotgun (WGS) entry which is preliminary data.</text>
</comment>
<accession>A0A4Z2JGW8</accession>
<proteinExistence type="predicted"/>
<evidence type="ECO:0000256" key="1">
    <source>
        <dbReference type="SAM" id="MobiDB-lite"/>
    </source>
</evidence>
<dbReference type="EMBL" id="SRLO01000001">
    <property type="protein sequence ID" value="TNN89549.1"/>
    <property type="molecule type" value="Genomic_DNA"/>
</dbReference>
<gene>
    <name evidence="2" type="ORF">EYF80_000152</name>
</gene>